<dbReference type="RefSeq" id="WP_198746214.1">
    <property type="nucleotide sequence ID" value="NZ_JAEHTE010000001.1"/>
</dbReference>
<name>A0A8I1EBH4_PSEPU</name>
<evidence type="ECO:0000313" key="2">
    <source>
        <dbReference type="Proteomes" id="UP000637061"/>
    </source>
</evidence>
<gene>
    <name evidence="1" type="ORF">JEU22_01640</name>
</gene>
<dbReference type="EMBL" id="JAEHTE010000001">
    <property type="protein sequence ID" value="MBI6882601.1"/>
    <property type="molecule type" value="Genomic_DNA"/>
</dbReference>
<evidence type="ECO:0000313" key="1">
    <source>
        <dbReference type="EMBL" id="MBI6882601.1"/>
    </source>
</evidence>
<dbReference type="Proteomes" id="UP000637061">
    <property type="component" value="Unassembled WGS sequence"/>
</dbReference>
<protein>
    <submittedName>
        <fullName evidence="1">Uncharacterized protein</fullName>
    </submittedName>
</protein>
<comment type="caution">
    <text evidence="1">The sequence shown here is derived from an EMBL/GenBank/DDBJ whole genome shotgun (WGS) entry which is preliminary data.</text>
</comment>
<proteinExistence type="predicted"/>
<organism evidence="1 2">
    <name type="scientific">Pseudomonas putida</name>
    <name type="common">Arthrobacter siderocapsulatus</name>
    <dbReference type="NCBI Taxonomy" id="303"/>
    <lineage>
        <taxon>Bacteria</taxon>
        <taxon>Pseudomonadati</taxon>
        <taxon>Pseudomonadota</taxon>
        <taxon>Gammaproteobacteria</taxon>
        <taxon>Pseudomonadales</taxon>
        <taxon>Pseudomonadaceae</taxon>
        <taxon>Pseudomonas</taxon>
    </lineage>
</organism>
<sequence>MSNSDDKNRKLIDSINSGNGYFDKDEVENYSEEVLIAFTRNGKPVIPYLPKTKMTDSLLMAIAKSEKLYQLMRFITPEDTKLYREIAIMSVATFNYNAAYVDSSYIDEDFVTAALSMGNNKALGPFYVNHPSVMNELFSQDELEKLIESDNDLAKSFLQDIIWGRVSEAPITDDFIKKCLPSCPSLVAALQNRDKFHLVVDVVRNGDWPESLLKDKPSDLKDAVKRMMKPMNSTAQTWQKAYAMTFGIEQAVKAMKSPTRIELLQSIYTKEEILPHLTERKDLKAKGRWVEDELGL</sequence>
<accession>A0A8I1EBH4</accession>
<reference evidence="1" key="1">
    <citation type="submission" date="2020-12" db="EMBL/GenBank/DDBJ databases">
        <title>Enhanced detection system for hospital associated transmission using whole genome sequencing surveillance.</title>
        <authorList>
            <person name="Harrison L.H."/>
            <person name="Van Tyne D."/>
            <person name="Marsh J.W."/>
            <person name="Griffith M.P."/>
            <person name="Snyder D.J."/>
            <person name="Cooper V.S."/>
            <person name="Mustapha M."/>
        </authorList>
    </citation>
    <scope>NUCLEOTIDE SEQUENCE</scope>
    <source>
        <strain evidence="1">PSB00042</strain>
    </source>
</reference>
<dbReference type="AlphaFoldDB" id="A0A8I1EBH4"/>